<gene>
    <name evidence="2" type="ORF">AAG570_013827</name>
</gene>
<dbReference type="Proteomes" id="UP001558652">
    <property type="component" value="Unassembled WGS sequence"/>
</dbReference>
<evidence type="ECO:0000313" key="2">
    <source>
        <dbReference type="EMBL" id="KAL1129298.1"/>
    </source>
</evidence>
<comment type="caution">
    <text evidence="2">The sequence shown here is derived from an EMBL/GenBank/DDBJ whole genome shotgun (WGS) entry which is preliminary data.</text>
</comment>
<sequence>MRMAKETVEKWLSEVERSVFDKGIKKMVSSVLGRFHGVGLPLHSVWGWEGGGALPPMSGRRSSRGGKGSVSRPYSTVWDEVERRTVYWCLHCDYKSKEVGNVKRHYNDKHCPHPRVHRCEHCQYSAKQKSTLMSHVMSKHILANRPRASRGSKIDYL</sequence>
<feature type="domain" description="C2H2-type" evidence="1">
    <location>
        <begin position="117"/>
        <end position="140"/>
    </location>
</feature>
<keyword evidence="3" id="KW-1185">Reference proteome</keyword>
<organism evidence="2 3">
    <name type="scientific">Ranatra chinensis</name>
    <dbReference type="NCBI Taxonomy" id="642074"/>
    <lineage>
        <taxon>Eukaryota</taxon>
        <taxon>Metazoa</taxon>
        <taxon>Ecdysozoa</taxon>
        <taxon>Arthropoda</taxon>
        <taxon>Hexapoda</taxon>
        <taxon>Insecta</taxon>
        <taxon>Pterygota</taxon>
        <taxon>Neoptera</taxon>
        <taxon>Paraneoptera</taxon>
        <taxon>Hemiptera</taxon>
        <taxon>Heteroptera</taxon>
        <taxon>Panheteroptera</taxon>
        <taxon>Nepomorpha</taxon>
        <taxon>Nepidae</taxon>
        <taxon>Ranatrinae</taxon>
        <taxon>Ranatra</taxon>
    </lineage>
</organism>
<feature type="domain" description="C2H2-type" evidence="1">
    <location>
        <begin position="87"/>
        <end position="110"/>
    </location>
</feature>
<accession>A0ABD0YVT7</accession>
<dbReference type="Gene3D" id="3.30.160.60">
    <property type="entry name" value="Classic Zinc Finger"/>
    <property type="match status" value="1"/>
</dbReference>
<dbReference type="SMART" id="SM00355">
    <property type="entry name" value="ZnF_C2H2"/>
    <property type="match status" value="2"/>
</dbReference>
<dbReference type="InterPro" id="IPR013087">
    <property type="entry name" value="Znf_C2H2_type"/>
</dbReference>
<dbReference type="AlphaFoldDB" id="A0ABD0YVT7"/>
<protein>
    <recommendedName>
        <fullName evidence="1">C2H2-type domain-containing protein</fullName>
    </recommendedName>
</protein>
<evidence type="ECO:0000313" key="3">
    <source>
        <dbReference type="Proteomes" id="UP001558652"/>
    </source>
</evidence>
<dbReference type="EMBL" id="JBFDAA010000009">
    <property type="protein sequence ID" value="KAL1129298.1"/>
    <property type="molecule type" value="Genomic_DNA"/>
</dbReference>
<reference evidence="2 3" key="1">
    <citation type="submission" date="2024-07" db="EMBL/GenBank/DDBJ databases">
        <title>Chromosome-level genome assembly of the water stick insect Ranatra chinensis (Heteroptera: Nepidae).</title>
        <authorList>
            <person name="Liu X."/>
        </authorList>
    </citation>
    <scope>NUCLEOTIDE SEQUENCE [LARGE SCALE GENOMIC DNA]</scope>
    <source>
        <strain evidence="2">Cailab_2021Rc</strain>
        <tissue evidence="2">Muscle</tissue>
    </source>
</reference>
<name>A0ABD0YVT7_9HEMI</name>
<proteinExistence type="predicted"/>
<evidence type="ECO:0000259" key="1">
    <source>
        <dbReference type="SMART" id="SM00355"/>
    </source>
</evidence>